<gene>
    <name evidence="3" type="ORF">C8E87_7875</name>
</gene>
<feature type="transmembrane region" description="Helical" evidence="2">
    <location>
        <begin position="332"/>
        <end position="351"/>
    </location>
</feature>
<dbReference type="Pfam" id="PF14559">
    <property type="entry name" value="TPR_19"/>
    <property type="match status" value="1"/>
</dbReference>
<accession>A0A4V3C653</accession>
<evidence type="ECO:0000313" key="4">
    <source>
        <dbReference type="Proteomes" id="UP000294901"/>
    </source>
</evidence>
<keyword evidence="1" id="KW-0802">TPR repeat</keyword>
<dbReference type="Gene3D" id="1.25.40.10">
    <property type="entry name" value="Tetratricopeptide repeat domain"/>
    <property type="match status" value="2"/>
</dbReference>
<keyword evidence="4" id="KW-1185">Reference proteome</keyword>
<dbReference type="InterPro" id="IPR019734">
    <property type="entry name" value="TPR_rpt"/>
</dbReference>
<keyword evidence="2" id="KW-1133">Transmembrane helix</keyword>
<dbReference type="AlphaFoldDB" id="A0A4V3C653"/>
<dbReference type="Proteomes" id="UP000294901">
    <property type="component" value="Unassembled WGS sequence"/>
</dbReference>
<evidence type="ECO:0000313" key="3">
    <source>
        <dbReference type="EMBL" id="TDO32418.1"/>
    </source>
</evidence>
<feature type="transmembrane region" description="Helical" evidence="2">
    <location>
        <begin position="357"/>
        <end position="376"/>
    </location>
</feature>
<evidence type="ECO:0000256" key="1">
    <source>
        <dbReference type="PROSITE-ProRule" id="PRU00339"/>
    </source>
</evidence>
<comment type="caution">
    <text evidence="3">The sequence shown here is derived from an EMBL/GenBank/DDBJ whole genome shotgun (WGS) entry which is preliminary data.</text>
</comment>
<proteinExistence type="predicted"/>
<keyword evidence="2" id="KW-0472">Membrane</keyword>
<keyword evidence="2" id="KW-0812">Transmembrane</keyword>
<protein>
    <submittedName>
        <fullName evidence="3">Tetratricopeptide repeat protein</fullName>
    </submittedName>
</protein>
<name>A0A4V3C653_9ACTN</name>
<dbReference type="InterPro" id="IPR011990">
    <property type="entry name" value="TPR-like_helical_dom_sf"/>
</dbReference>
<reference evidence="3 4" key="1">
    <citation type="submission" date="2019-03" db="EMBL/GenBank/DDBJ databases">
        <title>Sequencing the genomes of 1000 actinobacteria strains.</title>
        <authorList>
            <person name="Klenk H.-P."/>
        </authorList>
    </citation>
    <scope>NUCLEOTIDE SEQUENCE [LARGE SCALE GENOMIC DNA]</scope>
    <source>
        <strain evidence="3 4">DSM 43805</strain>
    </source>
</reference>
<sequence>MRVDHAAAVLHGGAVGRDGPLIGAGYEVRSQSLHIRVQVDEADVRHPVGRPDRHDLSLRFRGMGLLLVGNHTIGTGAAAVEDFRQPERTRGEPLPAPHAADHHGVQSENLLDRAGDLLSNGQAGQAATLLAPVVGAEPGNGVAWLLMARARMALGAHAEALEAARTALNLHPHGIEELFWVSAAYTALGRHDLAVTAAAAASDEEPGHPRLAERHGRALLAAARTTEAVLVLEAAAEIAHYDADVQVTYGMALFAVGRPLSAREAYTRALRLSPGHPRALAELRRLSAAERHIRDADSLVRVADEFAESLRIPAGGLRGASDPPVLQHVARVAFGVCLAALLLLAVLIRVAGVDVPAQLLIGTFTITGATAFLTAYTQLRR</sequence>
<dbReference type="EMBL" id="SNWR01000002">
    <property type="protein sequence ID" value="TDO32418.1"/>
    <property type="molecule type" value="Genomic_DNA"/>
</dbReference>
<dbReference type="SUPFAM" id="SSF48452">
    <property type="entry name" value="TPR-like"/>
    <property type="match status" value="1"/>
</dbReference>
<evidence type="ECO:0000256" key="2">
    <source>
        <dbReference type="SAM" id="Phobius"/>
    </source>
</evidence>
<feature type="repeat" description="TPR" evidence="1">
    <location>
        <begin position="243"/>
        <end position="276"/>
    </location>
</feature>
<dbReference type="OrthoDB" id="3297405at2"/>
<dbReference type="PROSITE" id="PS50005">
    <property type="entry name" value="TPR"/>
    <property type="match status" value="1"/>
</dbReference>
<dbReference type="SMART" id="SM00028">
    <property type="entry name" value="TPR"/>
    <property type="match status" value="2"/>
</dbReference>
<organism evidence="3 4">
    <name type="scientific">Paractinoplanes brasiliensis</name>
    <dbReference type="NCBI Taxonomy" id="52695"/>
    <lineage>
        <taxon>Bacteria</taxon>
        <taxon>Bacillati</taxon>
        <taxon>Actinomycetota</taxon>
        <taxon>Actinomycetes</taxon>
        <taxon>Micromonosporales</taxon>
        <taxon>Micromonosporaceae</taxon>
        <taxon>Paractinoplanes</taxon>
    </lineage>
</organism>